<reference evidence="3" key="2">
    <citation type="submission" date="2012-07" db="EMBL/GenBank/DDBJ databases">
        <title>Complete genome sequence of 'Candidatus Mycoplasma haemolamae'.</title>
        <authorList>
            <person name="Guimaraes A.M.S."/>
            <person name="Toth B."/>
            <person name="Santos A.P."/>
            <person name="Nascimento N.C."/>
            <person name="Sojka J.E."/>
            <person name="Messick J.B."/>
        </authorList>
    </citation>
    <scope>NUCLEOTIDE SEQUENCE [LARGE SCALE GENOMIC DNA]</scope>
    <source>
        <strain evidence="3">Purdue</strain>
    </source>
</reference>
<protein>
    <submittedName>
        <fullName evidence="2">Uncharacterized protein</fullName>
    </submittedName>
</protein>
<evidence type="ECO:0000313" key="2">
    <source>
        <dbReference type="EMBL" id="AFO52233.1"/>
    </source>
</evidence>
<evidence type="ECO:0000256" key="1">
    <source>
        <dbReference type="SAM" id="Coils"/>
    </source>
</evidence>
<name>I7BK34_MYCHA</name>
<dbReference type="STRING" id="1212765.MHLP_03265"/>
<dbReference type="HOGENOM" id="CLU_1282039_0_0_14"/>
<keyword evidence="1" id="KW-0175">Coiled coil</keyword>
<dbReference type="Proteomes" id="UP000006502">
    <property type="component" value="Chromosome"/>
</dbReference>
<feature type="coiled-coil region" evidence="1">
    <location>
        <begin position="89"/>
        <end position="123"/>
    </location>
</feature>
<sequence length="212" mass="23761">MFTFAKFVSSALGFITVGSTGAVVAPAALDSPIYQSQDKLKSHWDLQPLRDSEQKLEIRLDSLKAKLLLALKATEAAKKFKHNLMQEKFESVKKEETNLKSRYEELTKKIEKISDLLRQQSQESSKKLRMQSAVSLLESYEKYFDKLIEHFEKQEKTILEIVCTIDRTSNPSSGGSQQSQESECATAEWIKKLKESESSSSAGAGGGISLLF</sequence>
<proteinExistence type="predicted"/>
<dbReference type="EMBL" id="CP003731">
    <property type="protein sequence ID" value="AFO52233.1"/>
    <property type="molecule type" value="Genomic_DNA"/>
</dbReference>
<organism evidence="2 3">
    <name type="scientific">Mycoplasma haematolamae (strain Purdue)</name>
    <dbReference type="NCBI Taxonomy" id="1212765"/>
    <lineage>
        <taxon>Bacteria</taxon>
        <taxon>Bacillati</taxon>
        <taxon>Mycoplasmatota</taxon>
        <taxon>Mollicutes</taxon>
        <taxon>Mycoplasmataceae</taxon>
        <taxon>Mycoplasma</taxon>
    </lineage>
</organism>
<dbReference type="KEGG" id="mhl:MHLP_03265"/>
<dbReference type="AlphaFoldDB" id="I7BK34"/>
<gene>
    <name evidence="2" type="ordered locus">MHLP_03265</name>
</gene>
<reference evidence="2 3" key="1">
    <citation type="journal article" date="2012" name="J. Bacteriol.">
        <title>Genome Sequence of "Candidatus Mycoplasma haemolamae" Strain Purdue, a Red Blood Cell Pathogen of Alpacas (Vicugna pacos) and Llamas (Lama glama).</title>
        <authorList>
            <person name="Guimaraes A.M."/>
            <person name="Toth B."/>
            <person name="Santos A.P."/>
            <person name="do Nascimento N.C."/>
            <person name="Kritchevsky J.E."/>
            <person name="Messick J.B."/>
        </authorList>
    </citation>
    <scope>NUCLEOTIDE SEQUENCE [LARGE SCALE GENOMIC DNA]</scope>
    <source>
        <strain evidence="2 3">Purdue</strain>
    </source>
</reference>
<dbReference type="PATRIC" id="fig|1212765.3.peg.739"/>
<accession>I7BK34</accession>
<dbReference type="OrthoDB" id="403447at2"/>
<evidence type="ECO:0000313" key="3">
    <source>
        <dbReference type="Proteomes" id="UP000006502"/>
    </source>
</evidence>
<keyword evidence="3" id="KW-1185">Reference proteome</keyword>